<dbReference type="EMBL" id="CP000142">
    <property type="protein sequence ID" value="ABA90042.1"/>
    <property type="molecule type" value="Genomic_DNA"/>
</dbReference>
<keyword evidence="3" id="KW-1185">Reference proteome</keyword>
<dbReference type="OrthoDB" id="5405746at2"/>
<evidence type="ECO:0000259" key="1">
    <source>
        <dbReference type="Pfam" id="PF20232"/>
    </source>
</evidence>
<feature type="domain" description="Type VI secretion system FHA" evidence="1">
    <location>
        <begin position="76"/>
        <end position="164"/>
    </location>
</feature>
<gene>
    <name evidence="2" type="ordered locus">Pcar_2807</name>
</gene>
<dbReference type="KEGG" id="pca:Pcar_2807"/>
<sequence length="191" mass="21681">MSNAATAATPLPTCDGQACKTTATSSQIILAGMIKLLDGQRRFAEELGLPYAHVFHEECQEFRNKNPELVLREWLRDKIEGPEKFRQLINDLVEHNLALCAALDGVALESIARLSPSNIKTGCINIFGWRPFAWFKFRRLHKAYTTNDYLRHHELVVRGFAKAYCTHRKSLRNATQPCCPLPKAQTNKEKT</sequence>
<accession>Q3A0R5</accession>
<proteinExistence type="predicted"/>
<evidence type="ECO:0000313" key="3">
    <source>
        <dbReference type="Proteomes" id="UP000002534"/>
    </source>
</evidence>
<dbReference type="HOGENOM" id="CLU_1420267_0_0_7"/>
<reference evidence="2 3" key="2">
    <citation type="journal article" date="2012" name="BMC Genomics">
        <title>The genome of Pelobacter carbinolicus reveals surprising metabolic capabilities and physiological features.</title>
        <authorList>
            <person name="Aklujkar M."/>
            <person name="Haveman S.A."/>
            <person name="Didonato R.Jr."/>
            <person name="Chertkov O."/>
            <person name="Han C.S."/>
            <person name="Land M.L."/>
            <person name="Brown P."/>
            <person name="Lovley D.R."/>
        </authorList>
    </citation>
    <scope>NUCLEOTIDE SEQUENCE [LARGE SCALE GENOMIC DNA]</scope>
    <source>
        <strain evidence="3">DSM 2380 / NBRC 103641 / GraBd1</strain>
    </source>
</reference>
<dbReference type="Proteomes" id="UP000002534">
    <property type="component" value="Chromosome"/>
</dbReference>
<protein>
    <recommendedName>
        <fullName evidence="1">Type VI secretion system FHA domain-containing protein</fullName>
    </recommendedName>
</protein>
<organism evidence="2 3">
    <name type="scientific">Syntrophotalea carbinolica (strain DSM 2380 / NBRC 103641 / GraBd1)</name>
    <name type="common">Pelobacter carbinolicus</name>
    <dbReference type="NCBI Taxonomy" id="338963"/>
    <lineage>
        <taxon>Bacteria</taxon>
        <taxon>Pseudomonadati</taxon>
        <taxon>Thermodesulfobacteriota</taxon>
        <taxon>Desulfuromonadia</taxon>
        <taxon>Desulfuromonadales</taxon>
        <taxon>Syntrophotaleaceae</taxon>
        <taxon>Syntrophotalea</taxon>
    </lineage>
</organism>
<reference evidence="3" key="1">
    <citation type="submission" date="2005-10" db="EMBL/GenBank/DDBJ databases">
        <title>Complete sequence of Pelobacter carbinolicus DSM 2380.</title>
        <authorList>
            <person name="Copeland A."/>
            <person name="Lucas S."/>
            <person name="Lapidus A."/>
            <person name="Barry K."/>
            <person name="Detter J.C."/>
            <person name="Glavina T."/>
            <person name="Hammon N."/>
            <person name="Israni S."/>
            <person name="Pitluck S."/>
            <person name="Chertkov O."/>
            <person name="Schmutz J."/>
            <person name="Larimer F."/>
            <person name="Land M."/>
            <person name="Kyrpides N."/>
            <person name="Ivanova N."/>
            <person name="Richardson P."/>
        </authorList>
    </citation>
    <scope>NUCLEOTIDE SEQUENCE [LARGE SCALE GENOMIC DNA]</scope>
    <source>
        <strain evidence="3">DSM 2380 / NBRC 103641 / GraBd1</strain>
    </source>
</reference>
<dbReference type="STRING" id="338963.Pcar_2807"/>
<name>Q3A0R5_SYNC1</name>
<evidence type="ECO:0000313" key="2">
    <source>
        <dbReference type="EMBL" id="ABA90042.1"/>
    </source>
</evidence>
<dbReference type="AlphaFoldDB" id="Q3A0R5"/>
<dbReference type="InterPro" id="IPR046883">
    <property type="entry name" value="T6SS_FHA_C"/>
</dbReference>
<dbReference type="Pfam" id="PF20232">
    <property type="entry name" value="T6SS_FHA_C"/>
    <property type="match status" value="1"/>
</dbReference>
<dbReference type="RefSeq" id="WP_011342587.1">
    <property type="nucleotide sequence ID" value="NC_007498.2"/>
</dbReference>
<dbReference type="eggNOG" id="ENOG502ZXXI">
    <property type="taxonomic scope" value="Bacteria"/>
</dbReference>